<dbReference type="GO" id="GO:0016020">
    <property type="term" value="C:membrane"/>
    <property type="evidence" value="ECO:0007669"/>
    <property type="project" value="InterPro"/>
</dbReference>
<dbReference type="InterPro" id="IPR000015">
    <property type="entry name" value="Fimb_usher"/>
</dbReference>
<dbReference type="PANTHER" id="PTHR30451:SF5">
    <property type="entry name" value="SLR0019 PROTEIN"/>
    <property type="match status" value="1"/>
</dbReference>
<name>A0AAN0XYK8_9VIBR</name>
<reference evidence="1 2" key="1">
    <citation type="submission" date="2016-06" db="EMBL/GenBank/DDBJ databases">
        <title>Adaptive Radiation by Waves of Gene Transfer Leads to Fine-Scale Resource Partitioning in Marine Microbes.</title>
        <authorList>
            <person name="Hehemann J.-H."/>
            <person name="Arevalo P."/>
            <person name="Datta M.S."/>
            <person name="Yu X."/>
            <person name="Corzett C."/>
            <person name="Henschel A."/>
            <person name="Preheim S.P."/>
            <person name="Timberlake S."/>
            <person name="Alm E.J."/>
            <person name="Polz M.F."/>
        </authorList>
    </citation>
    <scope>NUCLEOTIDE SEQUENCE [LARGE SCALE GENOMIC DNA]</scope>
    <source>
        <strain evidence="1 2">FF50</strain>
    </source>
</reference>
<organism evidence="1 2">
    <name type="scientific">Vibrio breoganii</name>
    <dbReference type="NCBI Taxonomy" id="553239"/>
    <lineage>
        <taxon>Bacteria</taxon>
        <taxon>Pseudomonadati</taxon>
        <taxon>Pseudomonadota</taxon>
        <taxon>Gammaproteobacteria</taxon>
        <taxon>Vibrionales</taxon>
        <taxon>Vibrionaceae</taxon>
        <taxon>Vibrio</taxon>
    </lineage>
</organism>
<dbReference type="Proteomes" id="UP000092018">
    <property type="component" value="Chromosome 2"/>
</dbReference>
<evidence type="ECO:0000313" key="1">
    <source>
        <dbReference type="EMBL" id="ANO34883.1"/>
    </source>
</evidence>
<sequence>MKAIWMLTIVLFCKVVLAEQEWLFPMPVYYDDRVVGEINVFTDGETSSGVPANELNKVLSRVVSANIRQEIARYGSQKISNEELNALGVILRFNASDLSLDVALQADATNQDLIDFDGIYRDKIYSESTFIAWHNVFNFTNDYVHDNDDNAANRWLGEWIATGNLGGPFGLNFEAAGYVEGLDSEVFESESRVYRGDVKMFVDRPRYPMRVSVGDVSTVTSGHIPSLNIGGVSLERLWASLQPERNIQNGGSQTIYLRESANVFIYINDIYFTDLRLSPGRYQLEDLPLDQGSNDIRIEIRYQSGQREVINYSQFFNTRLLRQGISDFSLYAGVVSNVVDTSYEYDEEQYVAQGFYEYGLTDHLTVGLNSAYHPDGQIVGGVINLGAPFGNIGSRFSALAYSDEDEFGSIASLDYEHSIFGNYGYTTPNIRISYEAFNDYRPTPWIIGGDLNTGMRVFGDYRYYVTSDIDYTIRGNWILDSDTSESSYFGALEITWAPYDFSFTSSVEYQYDDGTGIGETSYYFVARWDWFSSLDFYAASAEYQTRTNRVRGTFSKFSQSTPGGYGYELTADVGENDQDYSVRGDYVANRFTTELEYQTDLDNLSDEQNQAVSARFSTAVSILDTNVAWGRSYRGPAVIIGVHDSLEAPVLINGVSEDEPESIATRNLSGLVPIYGAHGSSTVYVDVPDAPLGYDYGPDSYEFTAGTYTGHTIKVGSDASKTVIGQMWDQNGKPISLRNGVIILESEEKAFFTNKAGRFALDGMQAGRYRIEMRGRPYFIGELIIADSESNLVYLEPIKLTVKGRQP</sequence>
<protein>
    <recommendedName>
        <fullName evidence="3">Pilus assembly protein PapC</fullName>
    </recommendedName>
</protein>
<evidence type="ECO:0000313" key="2">
    <source>
        <dbReference type="Proteomes" id="UP000092018"/>
    </source>
</evidence>
<evidence type="ECO:0008006" key="3">
    <source>
        <dbReference type="Google" id="ProtNLM"/>
    </source>
</evidence>
<dbReference type="EMBL" id="CP016178">
    <property type="protein sequence ID" value="ANO34883.1"/>
    <property type="molecule type" value="Genomic_DNA"/>
</dbReference>
<dbReference type="KEGG" id="vbr:A6E01_16990"/>
<dbReference type="AlphaFoldDB" id="A0AAN0XYK8"/>
<proteinExistence type="predicted"/>
<dbReference type="GO" id="GO:0009297">
    <property type="term" value="P:pilus assembly"/>
    <property type="evidence" value="ECO:0007669"/>
    <property type="project" value="InterPro"/>
</dbReference>
<gene>
    <name evidence="1" type="ORF">A6E01_16990</name>
</gene>
<accession>A0AAN0XYK8</accession>
<dbReference type="GO" id="GO:0015473">
    <property type="term" value="F:fimbrial usher porin activity"/>
    <property type="evidence" value="ECO:0007669"/>
    <property type="project" value="InterPro"/>
</dbReference>
<dbReference type="PANTHER" id="PTHR30451">
    <property type="entry name" value="OUTER MEMBRANE USHER PROTEIN"/>
    <property type="match status" value="1"/>
</dbReference>